<comment type="caution">
    <text evidence="1">The sequence shown here is derived from an EMBL/GenBank/DDBJ whole genome shotgun (WGS) entry which is preliminary data.</text>
</comment>
<sequence length="427" mass="47483">MPASQPAAPPRILIRLRPRVTCPHCWQGFGSEDIRWVATHPDLQNDARLGDEGLRFLPTRFNVQGNAVDSRGMICHEVACPNCHLRVPRPLVEVPPLFASIAGTPSCGKTYFLASMAWRLRNVLPGSFGVSFTDADPISNLPLNEYENLQFYNPDPDAYVKLAKTQTEGDLYNLVRYGEQIVRYPRPFLFSVRPAKEHPLFAKTSSASRLLCLYDNAGESFQPGSENAAAPVTRHLAQAQFLMFCFDPTQEPRLRRDCAERSGRSETDIGLETYRQDSVFHEMVARVRQHGALHQNQKHSRPLIIVVTKFDTWSPLLGMGERLPDPWRQKDGGLCGLDHALIDEVSNRVRDLLRKYSPSMVSAAESFTDHVVYVPVSATGCLPVVDSDTGQSLGVSPKDIDPIWAETPMLVALARWGGGLVLPADVA</sequence>
<keyword evidence="2" id="KW-1185">Reference proteome</keyword>
<accession>A0A5C6ALE0</accession>
<organism evidence="1 2">
    <name type="scientific">Botrimarina colliarenosi</name>
    <dbReference type="NCBI Taxonomy" id="2528001"/>
    <lineage>
        <taxon>Bacteria</taxon>
        <taxon>Pseudomonadati</taxon>
        <taxon>Planctomycetota</taxon>
        <taxon>Planctomycetia</taxon>
        <taxon>Pirellulales</taxon>
        <taxon>Lacipirellulaceae</taxon>
        <taxon>Botrimarina</taxon>
    </lineage>
</organism>
<protein>
    <submittedName>
        <fullName evidence="1">Uncharacterized protein</fullName>
    </submittedName>
</protein>
<proteinExistence type="predicted"/>
<dbReference type="AlphaFoldDB" id="A0A5C6ALE0"/>
<evidence type="ECO:0000313" key="1">
    <source>
        <dbReference type="EMBL" id="TWU00460.1"/>
    </source>
</evidence>
<dbReference type="Proteomes" id="UP000317421">
    <property type="component" value="Unassembled WGS sequence"/>
</dbReference>
<name>A0A5C6ALE0_9BACT</name>
<dbReference type="EMBL" id="SJPR01000001">
    <property type="protein sequence ID" value="TWU00460.1"/>
    <property type="molecule type" value="Genomic_DNA"/>
</dbReference>
<evidence type="ECO:0000313" key="2">
    <source>
        <dbReference type="Proteomes" id="UP000317421"/>
    </source>
</evidence>
<reference evidence="1 2" key="1">
    <citation type="submission" date="2019-02" db="EMBL/GenBank/DDBJ databases">
        <title>Deep-cultivation of Planctomycetes and their phenomic and genomic characterization uncovers novel biology.</title>
        <authorList>
            <person name="Wiegand S."/>
            <person name="Jogler M."/>
            <person name="Boedeker C."/>
            <person name="Pinto D."/>
            <person name="Vollmers J."/>
            <person name="Rivas-Marin E."/>
            <person name="Kohn T."/>
            <person name="Peeters S.H."/>
            <person name="Heuer A."/>
            <person name="Rast P."/>
            <person name="Oberbeckmann S."/>
            <person name="Bunk B."/>
            <person name="Jeske O."/>
            <person name="Meyerdierks A."/>
            <person name="Storesund J.E."/>
            <person name="Kallscheuer N."/>
            <person name="Luecker S."/>
            <person name="Lage O.M."/>
            <person name="Pohl T."/>
            <person name="Merkel B.J."/>
            <person name="Hornburger P."/>
            <person name="Mueller R.-W."/>
            <person name="Bruemmer F."/>
            <person name="Labrenz M."/>
            <person name="Spormann A.M."/>
            <person name="Op Den Camp H."/>
            <person name="Overmann J."/>
            <person name="Amann R."/>
            <person name="Jetten M.S.M."/>
            <person name="Mascher T."/>
            <person name="Medema M.H."/>
            <person name="Devos D.P."/>
            <person name="Kaster A.-K."/>
            <person name="Ovreas L."/>
            <person name="Rohde M."/>
            <person name="Galperin M.Y."/>
            <person name="Jogler C."/>
        </authorList>
    </citation>
    <scope>NUCLEOTIDE SEQUENCE [LARGE SCALE GENOMIC DNA]</scope>
    <source>
        <strain evidence="1 2">Pla108</strain>
    </source>
</reference>
<gene>
    <name evidence="1" type="ORF">Pla108_14110</name>
</gene>